<dbReference type="SUPFAM" id="SSF56281">
    <property type="entry name" value="Metallo-hydrolase/oxidoreductase"/>
    <property type="match status" value="1"/>
</dbReference>
<feature type="domain" description="Beta-Casp" evidence="3">
    <location>
        <begin position="247"/>
        <end position="366"/>
    </location>
</feature>
<accession>A0A845BNR4</accession>
<evidence type="ECO:0000256" key="1">
    <source>
        <dbReference type="ARBA" id="ARBA00022801"/>
    </source>
</evidence>
<keyword evidence="5" id="KW-1185">Reference proteome</keyword>
<dbReference type="PANTHER" id="PTHR11203">
    <property type="entry name" value="CLEAVAGE AND POLYADENYLATION SPECIFICITY FACTOR FAMILY MEMBER"/>
    <property type="match status" value="1"/>
</dbReference>
<organism evidence="4 5">
    <name type="scientific">Craterilacuibacter sinensis</name>
    <dbReference type="NCBI Taxonomy" id="2686017"/>
    <lineage>
        <taxon>Bacteria</taxon>
        <taxon>Pseudomonadati</taxon>
        <taxon>Pseudomonadota</taxon>
        <taxon>Betaproteobacteria</taxon>
        <taxon>Neisseriales</taxon>
        <taxon>Neisseriaceae</taxon>
        <taxon>Craterilacuibacter</taxon>
    </lineage>
</organism>
<dbReference type="InterPro" id="IPR022712">
    <property type="entry name" value="Beta_Casp"/>
</dbReference>
<dbReference type="InterPro" id="IPR011108">
    <property type="entry name" value="RMMBL"/>
</dbReference>
<dbReference type="SMART" id="SM00849">
    <property type="entry name" value="Lactamase_B"/>
    <property type="match status" value="1"/>
</dbReference>
<dbReference type="EMBL" id="WSSB01000006">
    <property type="protein sequence ID" value="MXR37040.1"/>
    <property type="molecule type" value="Genomic_DNA"/>
</dbReference>
<dbReference type="SMART" id="SM01027">
    <property type="entry name" value="Beta-Casp"/>
    <property type="match status" value="1"/>
</dbReference>
<dbReference type="Proteomes" id="UP000467214">
    <property type="component" value="Unassembled WGS sequence"/>
</dbReference>
<feature type="domain" description="Metallo-beta-lactamase" evidence="2">
    <location>
        <begin position="13"/>
        <end position="231"/>
    </location>
</feature>
<dbReference type="GO" id="GO:0016787">
    <property type="term" value="F:hydrolase activity"/>
    <property type="evidence" value="ECO:0007669"/>
    <property type="project" value="UniProtKB-KW"/>
</dbReference>
<dbReference type="RefSeq" id="WP_160796404.1">
    <property type="nucleotide sequence ID" value="NZ_WSSB01000006.1"/>
</dbReference>
<dbReference type="PANTHER" id="PTHR11203:SF37">
    <property type="entry name" value="INTEGRATOR COMPLEX SUBUNIT 11"/>
    <property type="match status" value="1"/>
</dbReference>
<name>A0A845BNR4_9NEIS</name>
<dbReference type="GO" id="GO:0004521">
    <property type="term" value="F:RNA endonuclease activity"/>
    <property type="evidence" value="ECO:0007669"/>
    <property type="project" value="TreeGrafter"/>
</dbReference>
<evidence type="ECO:0000259" key="3">
    <source>
        <dbReference type="SMART" id="SM01027"/>
    </source>
</evidence>
<reference evidence="4 5" key="1">
    <citation type="submission" date="2019-12" db="EMBL/GenBank/DDBJ databases">
        <title>Neisseriaceae gen. nov. sp. Genome sequencing and assembly.</title>
        <authorList>
            <person name="Liu Z."/>
            <person name="Li A."/>
        </authorList>
    </citation>
    <scope>NUCLEOTIDE SEQUENCE [LARGE SCALE GENOMIC DNA]</scope>
    <source>
        <strain evidence="4 5">B2N2-7</strain>
    </source>
</reference>
<evidence type="ECO:0000259" key="2">
    <source>
        <dbReference type="SMART" id="SM00849"/>
    </source>
</evidence>
<keyword evidence="1 4" id="KW-0378">Hydrolase</keyword>
<evidence type="ECO:0000313" key="5">
    <source>
        <dbReference type="Proteomes" id="UP000467214"/>
    </source>
</evidence>
<sequence length="451" mass="49456">MKITFLGAAGTVTGSKTLIEHEGHRVLVDCGLFQGFKQLRLRNWQPFEVKPSTIDAVVLTHAHLDHSGYLPALVRDGFHGAIHTTPASVKLAAILLADSGRLQEEEAEFANRRGYSKHHPALALYTEADAQRVDKHFRPLALGEAREIAPGFVLTLRQAGHILGAAMAELKVDGKTLLFSGDLGRPNDPITFKPDTVSHCDILFVESTYGNRHHPKQDTEALLADVVCRTVRRGGVVVIPSFAVERAQTLLLLLFRLKQAKRIPDVPIYLNSPMAGAVTTLFHEFHDELRLSETDVESMCRGVHFVRTVEESKALNRSTRPAVMIAGSGMATGGRVLHHIAAFGPDKKNTLLFAGFQAGGTRGALIVAGADSVRMFGEDVPIRAEVVALEHLSAHADGDEILAWLSAFKAPPMHTFVMHGEPEAADTLRRNIEHRYGWRVDVPEHKQSIVL</sequence>
<dbReference type="InterPro" id="IPR001279">
    <property type="entry name" value="Metallo-B-lactamas"/>
</dbReference>
<dbReference type="Pfam" id="PF00753">
    <property type="entry name" value="Lactamase_B"/>
    <property type="match status" value="1"/>
</dbReference>
<evidence type="ECO:0000313" key="4">
    <source>
        <dbReference type="EMBL" id="MXR37040.1"/>
    </source>
</evidence>
<dbReference type="InterPro" id="IPR050698">
    <property type="entry name" value="MBL"/>
</dbReference>
<gene>
    <name evidence="4" type="ORF">GQF02_08650</name>
</gene>
<dbReference type="Pfam" id="PF10996">
    <property type="entry name" value="Beta-Casp"/>
    <property type="match status" value="1"/>
</dbReference>
<protein>
    <submittedName>
        <fullName evidence="4">MBL fold metallo-hydrolase</fullName>
    </submittedName>
</protein>
<comment type="caution">
    <text evidence="4">The sequence shown here is derived from an EMBL/GenBank/DDBJ whole genome shotgun (WGS) entry which is preliminary data.</text>
</comment>
<proteinExistence type="predicted"/>
<dbReference type="InterPro" id="IPR036866">
    <property type="entry name" value="RibonucZ/Hydroxyglut_hydro"/>
</dbReference>
<dbReference type="Pfam" id="PF07521">
    <property type="entry name" value="RMMBL"/>
    <property type="match status" value="1"/>
</dbReference>
<dbReference type="Gene3D" id="3.60.15.10">
    <property type="entry name" value="Ribonuclease Z/Hydroxyacylglutathione hydrolase-like"/>
    <property type="match status" value="1"/>
</dbReference>
<dbReference type="Gene3D" id="3.40.50.10890">
    <property type="match status" value="1"/>
</dbReference>
<dbReference type="AlphaFoldDB" id="A0A845BNR4"/>
<dbReference type="CDD" id="cd16295">
    <property type="entry name" value="TTHA0252-CPSF-like_MBL-fold"/>
    <property type="match status" value="1"/>
</dbReference>